<reference evidence="7" key="1">
    <citation type="journal article" date="2018" name="Front. Microbiol.">
        <title>Genome-Based Analysis Reveals the Taxonomy and Diversity of the Family Idiomarinaceae.</title>
        <authorList>
            <person name="Liu Y."/>
            <person name="Lai Q."/>
            <person name="Shao Z."/>
        </authorList>
    </citation>
    <scope>NUCLEOTIDE SEQUENCE [LARGE SCALE GENOMIC DNA]</scope>
    <source>
        <strain evidence="7">KYW314</strain>
    </source>
</reference>
<feature type="binding site" evidence="4">
    <location>
        <position position="54"/>
    </location>
    <ligand>
        <name>substrate</name>
    </ligand>
</feature>
<dbReference type="SUPFAM" id="SSF100950">
    <property type="entry name" value="NagB/RpiA/CoA transferase-like"/>
    <property type="match status" value="1"/>
</dbReference>
<evidence type="ECO:0000256" key="3">
    <source>
        <dbReference type="ARBA" id="ARBA00022840"/>
    </source>
</evidence>
<dbReference type="AlphaFoldDB" id="A0A7Z6ZS57"/>
<dbReference type="EC" id="6.3.3.2" evidence="5"/>
<keyword evidence="6" id="KW-0436">Ligase</keyword>
<accession>A0A7Z6ZS57</accession>
<dbReference type="GO" id="GO:0030272">
    <property type="term" value="F:5-formyltetrahydrofolate cyclo-ligase activity"/>
    <property type="evidence" value="ECO:0007669"/>
    <property type="project" value="UniProtKB-EC"/>
</dbReference>
<dbReference type="PIRSF" id="PIRSF006806">
    <property type="entry name" value="FTHF_cligase"/>
    <property type="match status" value="1"/>
</dbReference>
<evidence type="ECO:0000256" key="1">
    <source>
        <dbReference type="ARBA" id="ARBA00010638"/>
    </source>
</evidence>
<dbReference type="Proteomes" id="UP000287766">
    <property type="component" value="Unassembled WGS sequence"/>
</dbReference>
<feature type="binding site" evidence="4">
    <location>
        <begin position="133"/>
        <end position="141"/>
    </location>
    <ligand>
        <name>ATP</name>
        <dbReference type="ChEBI" id="CHEBI:30616"/>
    </ligand>
</feature>
<dbReference type="PANTHER" id="PTHR23407:SF1">
    <property type="entry name" value="5-FORMYLTETRAHYDROFOLATE CYCLO-LIGASE"/>
    <property type="match status" value="1"/>
</dbReference>
<dbReference type="GO" id="GO:0035999">
    <property type="term" value="P:tetrahydrofolate interconversion"/>
    <property type="evidence" value="ECO:0007669"/>
    <property type="project" value="TreeGrafter"/>
</dbReference>
<dbReference type="Pfam" id="PF01812">
    <property type="entry name" value="5-FTHF_cyc-lig"/>
    <property type="match status" value="1"/>
</dbReference>
<evidence type="ECO:0000256" key="4">
    <source>
        <dbReference type="PIRSR" id="PIRSR006806-1"/>
    </source>
</evidence>
<dbReference type="NCBIfam" id="TIGR02727">
    <property type="entry name" value="MTHFS_bact"/>
    <property type="match status" value="1"/>
</dbReference>
<evidence type="ECO:0000256" key="5">
    <source>
        <dbReference type="RuleBase" id="RU361279"/>
    </source>
</evidence>
<dbReference type="GO" id="GO:0005524">
    <property type="term" value="F:ATP binding"/>
    <property type="evidence" value="ECO:0007669"/>
    <property type="project" value="UniProtKB-KW"/>
</dbReference>
<keyword evidence="5" id="KW-0460">Magnesium</keyword>
<keyword evidence="7" id="KW-1185">Reference proteome</keyword>
<feature type="binding site" evidence="4">
    <location>
        <position position="49"/>
    </location>
    <ligand>
        <name>substrate</name>
    </ligand>
</feature>
<evidence type="ECO:0000256" key="2">
    <source>
        <dbReference type="ARBA" id="ARBA00022741"/>
    </source>
</evidence>
<sequence>MRTRQLRRELLDARASLSSAERQAAASQILQRLQQLPEFQQPIRVGSYISVQAELSTRAINEWLLQQHQLAVPVLHPFRAGNLLFLNVSSSTQWHTNAFQIPEPELRCPDIAPLADIDVLLVPLVGFDPQGNRLGMGGGYYDRTLAAWQAGRLPRLLPIGLAYDQQCVANLPAQPWDVPLPRIITPTKLWDFRR</sequence>
<dbReference type="InterPro" id="IPR024185">
    <property type="entry name" value="FTHF_cligase-like_sf"/>
</dbReference>
<organism evidence="6 7">
    <name type="scientific">Pseudidiomarina aestuarii</name>
    <dbReference type="NCBI Taxonomy" id="624146"/>
    <lineage>
        <taxon>Bacteria</taxon>
        <taxon>Pseudomonadati</taxon>
        <taxon>Pseudomonadota</taxon>
        <taxon>Gammaproteobacteria</taxon>
        <taxon>Alteromonadales</taxon>
        <taxon>Idiomarinaceae</taxon>
        <taxon>Pseudidiomarina</taxon>
    </lineage>
</organism>
<name>A0A7Z6ZS57_9GAMM</name>
<dbReference type="InterPro" id="IPR037171">
    <property type="entry name" value="NagB/RpiA_transferase-like"/>
</dbReference>
<comment type="catalytic activity">
    <reaction evidence="5">
        <text>(6S)-5-formyl-5,6,7,8-tetrahydrofolate + ATP = (6R)-5,10-methenyltetrahydrofolate + ADP + phosphate</text>
        <dbReference type="Rhea" id="RHEA:10488"/>
        <dbReference type="ChEBI" id="CHEBI:30616"/>
        <dbReference type="ChEBI" id="CHEBI:43474"/>
        <dbReference type="ChEBI" id="CHEBI:57455"/>
        <dbReference type="ChEBI" id="CHEBI:57457"/>
        <dbReference type="ChEBI" id="CHEBI:456216"/>
        <dbReference type="EC" id="6.3.3.2"/>
    </reaction>
</comment>
<proteinExistence type="inferred from homology"/>
<dbReference type="GO" id="GO:0046872">
    <property type="term" value="F:metal ion binding"/>
    <property type="evidence" value="ECO:0007669"/>
    <property type="project" value="UniProtKB-KW"/>
</dbReference>
<evidence type="ECO:0000313" key="6">
    <source>
        <dbReference type="EMBL" id="RUO39265.1"/>
    </source>
</evidence>
<comment type="similarity">
    <text evidence="1 5">Belongs to the 5-formyltetrahydrofolate cyclo-ligase family.</text>
</comment>
<comment type="caution">
    <text evidence="6">The sequence shown here is derived from an EMBL/GenBank/DDBJ whole genome shotgun (WGS) entry which is preliminary data.</text>
</comment>
<protein>
    <recommendedName>
        <fullName evidence="5">5-formyltetrahydrofolate cyclo-ligase</fullName>
        <ecNumber evidence="5">6.3.3.2</ecNumber>
    </recommendedName>
</protein>
<keyword evidence="3 4" id="KW-0067">ATP-binding</keyword>
<dbReference type="GO" id="GO:0009396">
    <property type="term" value="P:folic acid-containing compound biosynthetic process"/>
    <property type="evidence" value="ECO:0007669"/>
    <property type="project" value="TreeGrafter"/>
</dbReference>
<keyword evidence="5" id="KW-0479">Metal-binding</keyword>
<dbReference type="EMBL" id="PIPR01000003">
    <property type="protein sequence ID" value="RUO39265.1"/>
    <property type="molecule type" value="Genomic_DNA"/>
</dbReference>
<gene>
    <name evidence="6" type="ORF">CWE22_10635</name>
</gene>
<dbReference type="InterPro" id="IPR002698">
    <property type="entry name" value="FTHF_cligase"/>
</dbReference>
<comment type="cofactor">
    <cofactor evidence="5">
        <name>Mg(2+)</name>
        <dbReference type="ChEBI" id="CHEBI:18420"/>
    </cofactor>
</comment>
<dbReference type="Gene3D" id="3.40.50.10420">
    <property type="entry name" value="NagB/RpiA/CoA transferase-like"/>
    <property type="match status" value="1"/>
</dbReference>
<keyword evidence="2 4" id="KW-0547">Nucleotide-binding</keyword>
<evidence type="ECO:0000313" key="7">
    <source>
        <dbReference type="Proteomes" id="UP000287766"/>
    </source>
</evidence>
<dbReference type="PANTHER" id="PTHR23407">
    <property type="entry name" value="ATPASE INHIBITOR/5-FORMYLTETRAHYDROFOLATE CYCLO-LIGASE"/>
    <property type="match status" value="1"/>
</dbReference>